<accession>A0A832DI15</accession>
<dbReference type="Gene3D" id="3.40.50.970">
    <property type="match status" value="2"/>
</dbReference>
<evidence type="ECO:0000256" key="1">
    <source>
        <dbReference type="ARBA" id="ARBA00022679"/>
    </source>
</evidence>
<feature type="domain" description="Menaquinone biosynthesis protein MenD middle" evidence="9">
    <location>
        <begin position="227"/>
        <end position="401"/>
    </location>
</feature>
<feature type="domain" description="Thiamine pyrophosphate enzyme TPP-binding" evidence="7">
    <location>
        <begin position="435"/>
        <end position="551"/>
    </location>
</feature>
<dbReference type="UniPathway" id="UPA00079"/>
<keyword evidence="3 6" id="KW-0460">Magnesium</keyword>
<evidence type="ECO:0000259" key="7">
    <source>
        <dbReference type="Pfam" id="PF02775"/>
    </source>
</evidence>
<name>A0A832DI15_9BACT</name>
<dbReference type="HAMAP" id="MF_01659">
    <property type="entry name" value="MenD"/>
    <property type="match status" value="1"/>
</dbReference>
<dbReference type="Pfam" id="PF16582">
    <property type="entry name" value="TPP_enzyme_M_2"/>
    <property type="match status" value="1"/>
</dbReference>
<comment type="function">
    <text evidence="6">Catalyzes the thiamine diphosphate-dependent decarboxylation of 2-oxoglutarate and the subsequent addition of the resulting succinic semialdehyde-thiamine pyrophosphate anion to isochorismate to yield 2-succinyl-5-enolpyruvyl-6-hydroxy-3-cyclohexene-1-carboxylate (SEPHCHC).</text>
</comment>
<comment type="cofactor">
    <cofactor evidence="6">
        <name>thiamine diphosphate</name>
        <dbReference type="ChEBI" id="CHEBI:58937"/>
    </cofactor>
    <text evidence="6">Binds 1 thiamine pyrophosphate per subunit.</text>
</comment>
<comment type="catalytic activity">
    <reaction evidence="6">
        <text>isochorismate + 2-oxoglutarate + H(+) = 5-enolpyruvoyl-6-hydroxy-2-succinyl-cyclohex-3-ene-1-carboxylate + CO2</text>
        <dbReference type="Rhea" id="RHEA:25593"/>
        <dbReference type="ChEBI" id="CHEBI:15378"/>
        <dbReference type="ChEBI" id="CHEBI:16526"/>
        <dbReference type="ChEBI" id="CHEBI:16810"/>
        <dbReference type="ChEBI" id="CHEBI:29780"/>
        <dbReference type="ChEBI" id="CHEBI:58818"/>
        <dbReference type="EC" id="2.2.1.9"/>
    </reaction>
</comment>
<dbReference type="CDD" id="cd02009">
    <property type="entry name" value="TPP_SHCHC_synthase"/>
    <property type="match status" value="1"/>
</dbReference>
<dbReference type="InterPro" id="IPR011766">
    <property type="entry name" value="TPP_enzyme_TPP-bd"/>
</dbReference>
<dbReference type="GO" id="GO:0030976">
    <property type="term" value="F:thiamine pyrophosphate binding"/>
    <property type="evidence" value="ECO:0007669"/>
    <property type="project" value="UniProtKB-UniRule"/>
</dbReference>
<dbReference type="SUPFAM" id="SSF52518">
    <property type="entry name" value="Thiamin diphosphate-binding fold (THDP-binding)"/>
    <property type="match status" value="2"/>
</dbReference>
<evidence type="ECO:0000256" key="2">
    <source>
        <dbReference type="ARBA" id="ARBA00022723"/>
    </source>
</evidence>
<dbReference type="GO" id="GO:0030145">
    <property type="term" value="F:manganese ion binding"/>
    <property type="evidence" value="ECO:0007669"/>
    <property type="project" value="UniProtKB-UniRule"/>
</dbReference>
<keyword evidence="6" id="KW-0474">Menaquinone biosynthesis</keyword>
<dbReference type="GO" id="GO:0070204">
    <property type="term" value="F:2-succinyl-5-enolpyruvyl-6-hydroxy-3-cyclohexene-1-carboxylic-acid synthase activity"/>
    <property type="evidence" value="ECO:0007669"/>
    <property type="project" value="UniProtKB-UniRule"/>
</dbReference>
<evidence type="ECO:0000313" key="10">
    <source>
        <dbReference type="EMBL" id="HGT48403.1"/>
    </source>
</evidence>
<organism evidence="10">
    <name type="scientific">Ignavibacterium album</name>
    <dbReference type="NCBI Taxonomy" id="591197"/>
    <lineage>
        <taxon>Bacteria</taxon>
        <taxon>Pseudomonadati</taxon>
        <taxon>Ignavibacteriota</taxon>
        <taxon>Ignavibacteria</taxon>
        <taxon>Ignavibacteriales</taxon>
        <taxon>Ignavibacteriaceae</taxon>
        <taxon>Ignavibacterium</taxon>
    </lineage>
</organism>
<dbReference type="InterPro" id="IPR029061">
    <property type="entry name" value="THDP-binding"/>
</dbReference>
<evidence type="ECO:0000259" key="8">
    <source>
        <dbReference type="Pfam" id="PF02776"/>
    </source>
</evidence>
<keyword evidence="5 6" id="KW-0464">Manganese</keyword>
<dbReference type="EMBL" id="DSVI01000016">
    <property type="protein sequence ID" value="HGT48403.1"/>
    <property type="molecule type" value="Genomic_DNA"/>
</dbReference>
<evidence type="ECO:0000256" key="5">
    <source>
        <dbReference type="ARBA" id="ARBA00023211"/>
    </source>
</evidence>
<evidence type="ECO:0000256" key="3">
    <source>
        <dbReference type="ARBA" id="ARBA00022842"/>
    </source>
</evidence>
<feature type="domain" description="Thiamine pyrophosphate enzyme N-terminal TPP-binding" evidence="8">
    <location>
        <begin position="14"/>
        <end position="125"/>
    </location>
</feature>
<dbReference type="InterPro" id="IPR004433">
    <property type="entry name" value="MenaQ_synth_MenD"/>
</dbReference>
<dbReference type="AlphaFoldDB" id="A0A832DI15"/>
<dbReference type="PANTHER" id="PTHR42916:SF1">
    <property type="entry name" value="PROTEIN PHYLLO, CHLOROPLASTIC"/>
    <property type="match status" value="1"/>
</dbReference>
<comment type="similarity">
    <text evidence="6">Belongs to the TPP enzyme family. MenD subfamily.</text>
</comment>
<dbReference type="Gene3D" id="3.40.50.1220">
    <property type="entry name" value="TPP-binding domain"/>
    <property type="match status" value="1"/>
</dbReference>
<keyword evidence="1 6" id="KW-0808">Transferase</keyword>
<dbReference type="PIRSF" id="PIRSF004983">
    <property type="entry name" value="MenD"/>
    <property type="match status" value="1"/>
</dbReference>
<dbReference type="InterPro" id="IPR012001">
    <property type="entry name" value="Thiamin_PyroP_enz_TPP-bd_dom"/>
</dbReference>
<gene>
    <name evidence="6 10" type="primary">menD</name>
    <name evidence="10" type="ORF">ENS56_10225</name>
</gene>
<dbReference type="GO" id="GO:0000287">
    <property type="term" value="F:magnesium ion binding"/>
    <property type="evidence" value="ECO:0007669"/>
    <property type="project" value="UniProtKB-UniRule"/>
</dbReference>
<dbReference type="Pfam" id="PF02775">
    <property type="entry name" value="TPP_enzyme_C"/>
    <property type="match status" value="1"/>
</dbReference>
<dbReference type="PANTHER" id="PTHR42916">
    <property type="entry name" value="2-SUCCINYL-5-ENOLPYRUVYL-6-HYDROXY-3-CYCLOHEXENE-1-CARBOXYLATE SYNTHASE"/>
    <property type="match status" value="1"/>
</dbReference>
<comment type="pathway">
    <text evidence="6">Quinol/quinone metabolism; 1,4-dihydroxy-2-naphthoate biosynthesis; 1,4-dihydroxy-2-naphthoate from chorismate: step 2/7.</text>
</comment>
<evidence type="ECO:0000256" key="6">
    <source>
        <dbReference type="HAMAP-Rule" id="MF_01659"/>
    </source>
</evidence>
<comment type="subunit">
    <text evidence="6">Homodimer.</text>
</comment>
<dbReference type="EC" id="2.2.1.9" evidence="6"/>
<comment type="pathway">
    <text evidence="6">Quinol/quinone metabolism; menaquinone biosynthesis.</text>
</comment>
<evidence type="ECO:0000256" key="4">
    <source>
        <dbReference type="ARBA" id="ARBA00023052"/>
    </source>
</evidence>
<dbReference type="InterPro" id="IPR032264">
    <property type="entry name" value="MenD_middle"/>
</dbReference>
<proteinExistence type="inferred from homology"/>
<comment type="cofactor">
    <cofactor evidence="6">
        <name>Mg(2+)</name>
        <dbReference type="ChEBI" id="CHEBI:18420"/>
    </cofactor>
    <cofactor evidence="6">
        <name>Mn(2+)</name>
        <dbReference type="ChEBI" id="CHEBI:29035"/>
    </cofactor>
</comment>
<comment type="caution">
    <text evidence="10">The sequence shown here is derived from an EMBL/GenBank/DDBJ whole genome shotgun (WGS) entry which is preliminary data.</text>
</comment>
<protein>
    <recommendedName>
        <fullName evidence="6">2-succinyl-5-enolpyruvyl-6-hydroxy-3-cyclohexene-1-carboxylate synthase</fullName>
        <shortName evidence="6">SEPHCHC synthase</shortName>
        <ecNumber evidence="6">2.2.1.9</ecNumber>
    </recommendedName>
    <alternativeName>
        <fullName evidence="6">Menaquinone biosynthesis protein MenD</fullName>
    </alternativeName>
</protein>
<sequence length="577" mass="65503">MKIKINRNILWTTLLTDLFVNAGIKYACISPGSRSTPLTFAIASEKKIKSFPIVDERASAFFALGIAKSSNSPVVIVTTSGTATAELYPAIIEAYQSRVPLIVCTADRPSYLRNTGTNQTINQKNIYKNHIRYFAELPLPSIERENIHALLSKTSEAILTATFRNKGPVHLNFQFEKPFEPDSTTDFIDDNLILYANKLSEKFLSQTKVQETISDKDFKLNSIDLITIGVGKFGSDFQKSLDEFSKKYNIPIFADANSGLRFSKKNLNNLISNYETLVRNKILSEKFRPKSVIHFGRHLTSQSLEEFIIRSKAKRFVINEFGDRFDSTKRAKIIKSEPEKFIELVLQSNINKASSETLDYLKSSDKKVEEFKHKIFRKSLNEVNIILELLENIPARSNLFIGNSLPVRDLDFFSSAIEKEINVFQNRGASGIDGVISSSLGIALESKQQTYLIIGDLSFYYDLNSLLIAKQYNIPLKIILINNNGGAIFNYLPIARQKEIFNKYFLTPVSFDVKKISESFGINFKLVKSLYEFKKSLLDANKTNSCLILEVRTDSLFTKSLKEKFWNSTNKILSRDN</sequence>
<dbReference type="Pfam" id="PF02776">
    <property type="entry name" value="TPP_enzyme_N"/>
    <property type="match status" value="1"/>
</dbReference>
<reference evidence="10" key="1">
    <citation type="journal article" date="2020" name="mSystems">
        <title>Genome- and Community-Level Interaction Insights into Carbon Utilization and Element Cycling Functions of Hydrothermarchaeota in Hydrothermal Sediment.</title>
        <authorList>
            <person name="Zhou Z."/>
            <person name="Liu Y."/>
            <person name="Xu W."/>
            <person name="Pan J."/>
            <person name="Luo Z.H."/>
            <person name="Li M."/>
        </authorList>
    </citation>
    <scope>NUCLEOTIDE SEQUENCE [LARGE SCALE GENOMIC DNA]</scope>
    <source>
        <strain evidence="10">SpSt-500</strain>
    </source>
</reference>
<dbReference type="NCBIfam" id="TIGR00173">
    <property type="entry name" value="menD"/>
    <property type="match status" value="1"/>
</dbReference>
<keyword evidence="2 6" id="KW-0479">Metal-binding</keyword>
<dbReference type="UniPathway" id="UPA01057">
    <property type="reaction ID" value="UER00164"/>
</dbReference>
<keyword evidence="4 6" id="KW-0786">Thiamine pyrophosphate</keyword>
<dbReference type="CDD" id="cd07037">
    <property type="entry name" value="TPP_PYR_MenD"/>
    <property type="match status" value="1"/>
</dbReference>
<dbReference type="GO" id="GO:0009234">
    <property type="term" value="P:menaquinone biosynthetic process"/>
    <property type="evidence" value="ECO:0007669"/>
    <property type="project" value="UniProtKB-UniRule"/>
</dbReference>
<evidence type="ECO:0000259" key="9">
    <source>
        <dbReference type="Pfam" id="PF16582"/>
    </source>
</evidence>